<sequence length="552" mass="63214">MNKIKIMTVILVIVTSLVGCSMEEQSGEVLENKPSAITSKTINLTMMKPETINPITNKNKSIGYIMNLIYDSLFTIDENYDTVPQLVEEYKIENDGMVINIKLKDIKWHDGTILTSSDVKFTVDLIKQHIDSPYNALVENISSISIINNKEFSINFKDKYAFSIDTLIFPIVSEKQLENNNDINNYKNNLVGNGAYKIKSYEERKSLSLIINDSYYNQLPSNAKNIEVEIVPDEEAQVSMVISLDSDIAKISLDDLSQFYEKEFKTTTYESRDYECLLFNYENEVFKDLNFRKAIVSSINKKKILEEGYINNATLVDFPLNSKSKYYDKDIKSLEYSKENAKKYLSQVTFETNKNITNVNENPKDTDKDAVEDVNKSNLKTNNETATKDDKEKDIKEQISKLNLKIIVNKDNSERKKSAYIISEDLKDIGIKNTIEELSSEDMSKALNEKNYDLALVGWELSLAPDATNILESIGYEDERLTNYINSLQNATTESQISDIYKSIQKYVNENALFMSLVIRDDYIVNNRRIEGKISPNSFDIYEGITNLDIAK</sequence>
<dbReference type="GO" id="GO:1904680">
    <property type="term" value="F:peptide transmembrane transporter activity"/>
    <property type="evidence" value="ECO:0007669"/>
    <property type="project" value="TreeGrafter"/>
</dbReference>
<evidence type="ECO:0000256" key="1">
    <source>
        <dbReference type="ARBA" id="ARBA00005695"/>
    </source>
</evidence>
<evidence type="ECO:0000256" key="2">
    <source>
        <dbReference type="ARBA" id="ARBA00022448"/>
    </source>
</evidence>
<dbReference type="SUPFAM" id="SSF53850">
    <property type="entry name" value="Periplasmic binding protein-like II"/>
    <property type="match status" value="1"/>
</dbReference>
<proteinExistence type="inferred from homology"/>
<evidence type="ECO:0000313" key="5">
    <source>
        <dbReference type="EMBL" id="CED93145.1"/>
    </source>
</evidence>
<dbReference type="GO" id="GO:0042597">
    <property type="term" value="C:periplasmic space"/>
    <property type="evidence" value="ECO:0007669"/>
    <property type="project" value="UniProtKB-ARBA"/>
</dbReference>
<feature type="domain" description="Solute-binding protein family 5" evidence="4">
    <location>
        <begin position="83"/>
        <end position="475"/>
    </location>
</feature>
<dbReference type="GO" id="GO:0015833">
    <property type="term" value="P:peptide transport"/>
    <property type="evidence" value="ECO:0007669"/>
    <property type="project" value="TreeGrafter"/>
</dbReference>
<dbReference type="PANTHER" id="PTHR30290:SF9">
    <property type="entry name" value="OLIGOPEPTIDE-BINDING PROTEIN APPA"/>
    <property type="match status" value="1"/>
</dbReference>
<dbReference type="Proteomes" id="UP000245622">
    <property type="component" value="Chromosome 1"/>
</dbReference>
<name>A0A1V1HYX3_9FIRM</name>
<dbReference type="PIRSF" id="PIRSF002741">
    <property type="entry name" value="MppA"/>
    <property type="match status" value="1"/>
</dbReference>
<dbReference type="InterPro" id="IPR000914">
    <property type="entry name" value="SBP_5_dom"/>
</dbReference>
<gene>
    <name evidence="5" type="ORF">CRIB_389</name>
</gene>
<accession>A0A1V1HYX3</accession>
<dbReference type="EMBL" id="LN555523">
    <property type="protein sequence ID" value="CED93145.1"/>
    <property type="molecule type" value="Genomic_DNA"/>
</dbReference>
<dbReference type="Gene3D" id="3.10.105.10">
    <property type="entry name" value="Dipeptide-binding Protein, Domain 3"/>
    <property type="match status" value="1"/>
</dbReference>
<organism evidence="5 6">
    <name type="scientific">Romboutsia ilealis</name>
    <dbReference type="NCBI Taxonomy" id="1115758"/>
    <lineage>
        <taxon>Bacteria</taxon>
        <taxon>Bacillati</taxon>
        <taxon>Bacillota</taxon>
        <taxon>Clostridia</taxon>
        <taxon>Peptostreptococcales</taxon>
        <taxon>Peptostreptococcaceae</taxon>
        <taxon>Romboutsia</taxon>
    </lineage>
</organism>
<dbReference type="AlphaFoldDB" id="A0A1V1HYX3"/>
<evidence type="ECO:0000256" key="3">
    <source>
        <dbReference type="ARBA" id="ARBA00022729"/>
    </source>
</evidence>
<keyword evidence="2" id="KW-0813">Transport</keyword>
<dbReference type="KEGG" id="ril:CRIB_389"/>
<evidence type="ECO:0000313" key="6">
    <source>
        <dbReference type="Proteomes" id="UP000245622"/>
    </source>
</evidence>
<reference evidence="5 6" key="1">
    <citation type="submission" date="2014-04" db="EMBL/GenBank/DDBJ databases">
        <authorList>
            <person name="Hornung B.V."/>
        </authorList>
    </citation>
    <scope>NUCLEOTIDE SEQUENCE [LARGE SCALE GENOMIC DNA]</scope>
    <source>
        <strain evidence="5 6">CRIB</strain>
    </source>
</reference>
<keyword evidence="3" id="KW-0732">Signal</keyword>
<dbReference type="GeneID" id="82204575"/>
<evidence type="ECO:0000259" key="4">
    <source>
        <dbReference type="Pfam" id="PF00496"/>
    </source>
</evidence>
<dbReference type="InterPro" id="IPR030678">
    <property type="entry name" value="Peptide/Ni-bd"/>
</dbReference>
<keyword evidence="6" id="KW-1185">Reference proteome</keyword>
<dbReference type="InterPro" id="IPR039424">
    <property type="entry name" value="SBP_5"/>
</dbReference>
<dbReference type="PROSITE" id="PS51257">
    <property type="entry name" value="PROKAR_LIPOPROTEIN"/>
    <property type="match status" value="1"/>
</dbReference>
<dbReference type="RefSeq" id="WP_180702892.1">
    <property type="nucleotide sequence ID" value="NZ_LN555523.1"/>
</dbReference>
<dbReference type="GO" id="GO:0043190">
    <property type="term" value="C:ATP-binding cassette (ABC) transporter complex"/>
    <property type="evidence" value="ECO:0007669"/>
    <property type="project" value="InterPro"/>
</dbReference>
<dbReference type="Pfam" id="PF00496">
    <property type="entry name" value="SBP_bac_5"/>
    <property type="match status" value="1"/>
</dbReference>
<dbReference type="PANTHER" id="PTHR30290">
    <property type="entry name" value="PERIPLASMIC BINDING COMPONENT OF ABC TRANSPORTER"/>
    <property type="match status" value="1"/>
</dbReference>
<comment type="similarity">
    <text evidence="1">Belongs to the bacterial solute-binding protein 5 family.</text>
</comment>
<dbReference type="Gene3D" id="3.40.190.10">
    <property type="entry name" value="Periplasmic binding protein-like II"/>
    <property type="match status" value="1"/>
</dbReference>
<protein>
    <submittedName>
        <fullName evidence="5">ABC super ATP binding cassette transporter, binding protein</fullName>
    </submittedName>
</protein>